<protein>
    <submittedName>
        <fullName evidence="2">Uncharacterized protein</fullName>
    </submittedName>
</protein>
<feature type="region of interest" description="Disordered" evidence="1">
    <location>
        <begin position="1"/>
        <end position="332"/>
    </location>
</feature>
<comment type="caution">
    <text evidence="2">The sequence shown here is derived from an EMBL/GenBank/DDBJ whole genome shotgun (WGS) entry which is preliminary data.</text>
</comment>
<organism evidence="2 3">
    <name type="scientific">Mixia osmundae (strain CBS 9802 / IAM 14324 / JCM 22182 / KY 12970)</name>
    <dbReference type="NCBI Taxonomy" id="764103"/>
    <lineage>
        <taxon>Eukaryota</taxon>
        <taxon>Fungi</taxon>
        <taxon>Dikarya</taxon>
        <taxon>Basidiomycota</taxon>
        <taxon>Pucciniomycotina</taxon>
        <taxon>Mixiomycetes</taxon>
        <taxon>Mixiales</taxon>
        <taxon>Mixiaceae</taxon>
        <taxon>Mixia</taxon>
    </lineage>
</organism>
<accession>G7DVY1</accession>
<evidence type="ECO:0000256" key="1">
    <source>
        <dbReference type="SAM" id="MobiDB-lite"/>
    </source>
</evidence>
<dbReference type="HOGENOM" id="CLU_837000_0_0_1"/>
<dbReference type="AlphaFoldDB" id="G7DVY1"/>
<evidence type="ECO:0000313" key="3">
    <source>
        <dbReference type="Proteomes" id="UP000009131"/>
    </source>
</evidence>
<feature type="compositionally biased region" description="Basic and acidic residues" evidence="1">
    <location>
        <begin position="207"/>
        <end position="242"/>
    </location>
</feature>
<feature type="compositionally biased region" description="Basic residues" evidence="1">
    <location>
        <begin position="38"/>
        <end position="49"/>
    </location>
</feature>
<dbReference type="InParanoid" id="G7DVY1"/>
<sequence length="332" mass="35360">MTSTGTTAEPSLLSRLSPVVPASTVNGVNNEAGEQKANKPKSPRNRQRPPRNAAKTQPDQSNAPDSSAATVPVTVRTQDAVASAPRLASGSKWAPSASTPEPVAAQKSKTLASSRWSQPAEVAPMPAQPEQHSAPVKVNIRGSARTHPAESAPASRHAHKPNNAHAGHSPKSEASTSKPAANGGDQGVNALLASLKGTHLTSLGARVAERQKREESVIEQKRSAERERLEREAEQVRLHEAQAEAARVQAEQRKTSNAARKQAAAERRKAQREKQPRAVEPSIPQPTQASQDISKIAPHATTIVTTAKDTVGQTDWSELNDDDEGLPEIPTW</sequence>
<feature type="compositionally biased region" description="Polar residues" evidence="1">
    <location>
        <begin position="302"/>
        <end position="317"/>
    </location>
</feature>
<proteinExistence type="predicted"/>
<dbReference type="Proteomes" id="UP000009131">
    <property type="component" value="Unassembled WGS sequence"/>
</dbReference>
<feature type="compositionally biased region" description="Polar residues" evidence="1">
    <location>
        <begin position="57"/>
        <end position="69"/>
    </location>
</feature>
<keyword evidence="3" id="KW-1185">Reference proteome</keyword>
<reference evidence="2 3" key="2">
    <citation type="journal article" date="2012" name="Open Biol.">
        <title>Characteristics of nucleosomes and linker DNA regions on the genome of the basidiomycete Mixia osmundae revealed by mono- and dinucleosome mapping.</title>
        <authorList>
            <person name="Nishida H."/>
            <person name="Kondo S."/>
            <person name="Matsumoto T."/>
            <person name="Suzuki Y."/>
            <person name="Yoshikawa H."/>
            <person name="Taylor T.D."/>
            <person name="Sugiyama J."/>
        </authorList>
    </citation>
    <scope>NUCLEOTIDE SEQUENCE [LARGE SCALE GENOMIC DNA]</scope>
    <source>
        <strain evidence="3">CBS 9802 / IAM 14324 / JCM 22182 / KY 12970</strain>
    </source>
</reference>
<feature type="compositionally biased region" description="Polar residues" evidence="1">
    <location>
        <begin position="107"/>
        <end position="117"/>
    </location>
</feature>
<name>G7DVY1_MIXOS</name>
<feature type="compositionally biased region" description="Basic and acidic residues" evidence="1">
    <location>
        <begin position="263"/>
        <end position="277"/>
    </location>
</feature>
<dbReference type="RefSeq" id="XP_014567787.1">
    <property type="nucleotide sequence ID" value="XM_014712301.1"/>
</dbReference>
<reference evidence="2 3" key="1">
    <citation type="journal article" date="2011" name="J. Gen. Appl. Microbiol.">
        <title>Draft genome sequencing of the enigmatic basidiomycete Mixia osmundae.</title>
        <authorList>
            <person name="Nishida H."/>
            <person name="Nagatsuka Y."/>
            <person name="Sugiyama J."/>
        </authorList>
    </citation>
    <scope>NUCLEOTIDE SEQUENCE [LARGE SCALE GENOMIC DNA]</scope>
    <source>
        <strain evidence="3">CBS 9802 / IAM 14324 / JCM 22182 / KY 12970</strain>
    </source>
</reference>
<evidence type="ECO:0000313" key="2">
    <source>
        <dbReference type="EMBL" id="GAA94741.1"/>
    </source>
</evidence>
<dbReference type="EMBL" id="BABT02000046">
    <property type="protein sequence ID" value="GAA94741.1"/>
    <property type="molecule type" value="Genomic_DNA"/>
</dbReference>
<gene>
    <name evidence="2" type="primary">Mo01395</name>
    <name evidence="2" type="ORF">E5Q_01395</name>
</gene>